<accession>A0ABR2XXN3</accession>
<organism evidence="2 3">
    <name type="scientific">Seiridium cardinale</name>
    <dbReference type="NCBI Taxonomy" id="138064"/>
    <lineage>
        <taxon>Eukaryota</taxon>
        <taxon>Fungi</taxon>
        <taxon>Dikarya</taxon>
        <taxon>Ascomycota</taxon>
        <taxon>Pezizomycotina</taxon>
        <taxon>Sordariomycetes</taxon>
        <taxon>Xylariomycetidae</taxon>
        <taxon>Amphisphaeriales</taxon>
        <taxon>Sporocadaceae</taxon>
        <taxon>Seiridium</taxon>
    </lineage>
</organism>
<gene>
    <name evidence="2" type="ORF">SCAR479_04514</name>
</gene>
<evidence type="ECO:0000256" key="1">
    <source>
        <dbReference type="SAM" id="MobiDB-lite"/>
    </source>
</evidence>
<protein>
    <submittedName>
        <fullName evidence="2">Uncharacterized protein</fullName>
    </submittedName>
</protein>
<keyword evidence="3" id="KW-1185">Reference proteome</keyword>
<feature type="compositionally biased region" description="Basic and acidic residues" evidence="1">
    <location>
        <begin position="421"/>
        <end position="430"/>
    </location>
</feature>
<feature type="compositionally biased region" description="Acidic residues" evidence="1">
    <location>
        <begin position="252"/>
        <end position="264"/>
    </location>
</feature>
<feature type="compositionally biased region" description="Low complexity" evidence="1">
    <location>
        <begin position="375"/>
        <end position="388"/>
    </location>
</feature>
<proteinExistence type="predicted"/>
<feature type="compositionally biased region" description="Polar residues" evidence="1">
    <location>
        <begin position="400"/>
        <end position="420"/>
    </location>
</feature>
<dbReference type="EMBL" id="JARVKM010000015">
    <property type="protein sequence ID" value="KAK9778492.1"/>
    <property type="molecule type" value="Genomic_DNA"/>
</dbReference>
<feature type="region of interest" description="Disordered" evidence="1">
    <location>
        <begin position="249"/>
        <end position="276"/>
    </location>
</feature>
<evidence type="ECO:0000313" key="3">
    <source>
        <dbReference type="Proteomes" id="UP001465668"/>
    </source>
</evidence>
<reference evidence="2 3" key="1">
    <citation type="submission" date="2024-02" db="EMBL/GenBank/DDBJ databases">
        <title>First draft genome assembly of two strains of Seiridium cardinale.</title>
        <authorList>
            <person name="Emiliani G."/>
            <person name="Scali E."/>
        </authorList>
    </citation>
    <scope>NUCLEOTIDE SEQUENCE [LARGE SCALE GENOMIC DNA]</scope>
    <source>
        <strain evidence="2 3">BM-138-000479</strain>
    </source>
</reference>
<dbReference type="Proteomes" id="UP001465668">
    <property type="component" value="Unassembled WGS sequence"/>
</dbReference>
<name>A0ABR2XXN3_9PEZI</name>
<feature type="compositionally biased region" description="Polar residues" evidence="1">
    <location>
        <begin position="265"/>
        <end position="276"/>
    </location>
</feature>
<sequence length="464" mass="52858">MSKTFLDYLSQPNPYPRVHKQGTGYSTASQANYGPDKYIEWEDITWENLKATFGDILKKPMGQPQVRDSKDIPSEKTDIFEEDSVTQLAVAWNEQVLRHVFEGTYNAMSEYSPQDALRQGRIYLEKNTGRGHVRGLNGRNQMPDWCAYQKKPGEGPYFPNIVPGDSKPAGKWKSEWVKSKKGTLRRKAHRVMVQMTKYMWEAKTRYGFILSEEELVPVRLSIFAREGHLASPGDESGTRKDWIEESDRFFEDEGNDEESPDEASQESNAPSNASYSGSTRMNGLLVEYSRIPWKASGREVLTMNLVLWWLPVLAVQGSAIKQSGTYTSLGKIRRGTSPSFQLDQTERDMLDKVYGEDLPHRKRKAEDEEEDNEGTDTSSESTDTNSDGQEASIEDHRGGNRSSSRIDQQTTKGIPQSQYSRLDHSSDRITRQSKRRRSATPVEFGMNKRSHDVDDYALSFQSAW</sequence>
<feature type="region of interest" description="Disordered" evidence="1">
    <location>
        <begin position="329"/>
        <end position="453"/>
    </location>
</feature>
<comment type="caution">
    <text evidence="2">The sequence shown here is derived from an EMBL/GenBank/DDBJ whole genome shotgun (WGS) entry which is preliminary data.</text>
</comment>
<evidence type="ECO:0000313" key="2">
    <source>
        <dbReference type="EMBL" id="KAK9778492.1"/>
    </source>
</evidence>
<feature type="compositionally biased region" description="Basic and acidic residues" evidence="1">
    <location>
        <begin position="344"/>
        <end position="359"/>
    </location>
</feature>